<gene>
    <name evidence="3" type="ORF">NCTC11807_01869</name>
</gene>
<evidence type="ECO:0000313" key="3">
    <source>
        <dbReference type="EMBL" id="SUM72366.1"/>
    </source>
</evidence>
<keyword evidence="4" id="KW-1185">Reference proteome</keyword>
<dbReference type="Gene3D" id="3.30.70.330">
    <property type="match status" value="1"/>
</dbReference>
<reference evidence="3 4" key="1">
    <citation type="submission" date="2018-06" db="EMBL/GenBank/DDBJ databases">
        <authorList>
            <consortium name="Pathogen Informatics"/>
            <person name="Doyle S."/>
        </authorList>
    </citation>
    <scope>NUCLEOTIDE SEQUENCE [LARGE SCALE GENOMIC DNA]</scope>
    <source>
        <strain evidence="3 4">NCTC11807</strain>
    </source>
</reference>
<organism evidence="3 4">
    <name type="scientific">Staphylococcus saccharolyticus</name>
    <dbReference type="NCBI Taxonomy" id="33028"/>
    <lineage>
        <taxon>Bacteria</taxon>
        <taxon>Bacillati</taxon>
        <taxon>Bacillota</taxon>
        <taxon>Bacilli</taxon>
        <taxon>Bacillales</taxon>
        <taxon>Staphylococcaceae</taxon>
        <taxon>Staphylococcus</taxon>
    </lineage>
</organism>
<dbReference type="Pfam" id="PF17774">
    <property type="entry name" value="YlmH_RBD"/>
    <property type="match status" value="1"/>
</dbReference>
<dbReference type="Proteomes" id="UP000255425">
    <property type="component" value="Unassembled WGS sequence"/>
</dbReference>
<dbReference type="RefSeq" id="WP_115313545.1">
    <property type="nucleotide sequence ID" value="NZ_CP066042.1"/>
</dbReference>
<accession>A0A380H521</accession>
<evidence type="ECO:0000313" key="4">
    <source>
        <dbReference type="Proteomes" id="UP000255425"/>
    </source>
</evidence>
<dbReference type="SMART" id="SM00363">
    <property type="entry name" value="S4"/>
    <property type="match status" value="1"/>
</dbReference>
<dbReference type="GeneID" id="63936148"/>
<name>A0A380H521_9STAP</name>
<proteinExistence type="predicted"/>
<keyword evidence="1" id="KW-0694">RNA-binding</keyword>
<dbReference type="InterPro" id="IPR012677">
    <property type="entry name" value="Nucleotide-bd_a/b_plait_sf"/>
</dbReference>
<dbReference type="Gene3D" id="3.30.1370.160">
    <property type="match status" value="1"/>
</dbReference>
<dbReference type="SUPFAM" id="SSF55174">
    <property type="entry name" value="Alpha-L RNA-binding motif"/>
    <property type="match status" value="1"/>
</dbReference>
<dbReference type="InterPro" id="IPR040591">
    <property type="entry name" value="RqcP2_RBD"/>
</dbReference>
<dbReference type="CDD" id="cd00165">
    <property type="entry name" value="S4"/>
    <property type="match status" value="1"/>
</dbReference>
<dbReference type="PROSITE" id="PS50889">
    <property type="entry name" value="S4"/>
    <property type="match status" value="1"/>
</dbReference>
<sequence length="262" mass="30353">MLGVSLIDIYQHFRKEEQELIGQLIDKCEQADKNYAPVLTVFLDPRGQYILEVITKSYGDLNVHFNGGPQSERKRAIIAPSYFKPQLEDFEISLLELDYPKKFVTMQHQHVLGTLMSLGIEREQLGDIVIDEEIQFVLTKRLESYMMSELTRIKGATVKLNSIPFKYMIQSEENWRTHGTTVSAMRLDVVLKEMIHKSRSIAKQLIEKKRVKVNHTIVDTPDFQLEQNDLLSIQGFGRARIIDIGGRTKKNKLHITYQTLFK</sequence>
<dbReference type="Gene3D" id="3.10.290.10">
    <property type="entry name" value="RNA-binding S4 domain"/>
    <property type="match status" value="1"/>
</dbReference>
<dbReference type="InterPro" id="IPR036986">
    <property type="entry name" value="S4_RNA-bd_sf"/>
</dbReference>
<evidence type="ECO:0000259" key="2">
    <source>
        <dbReference type="SMART" id="SM00363"/>
    </source>
</evidence>
<dbReference type="EMBL" id="UHDZ01000001">
    <property type="protein sequence ID" value="SUM72366.1"/>
    <property type="molecule type" value="Genomic_DNA"/>
</dbReference>
<dbReference type="GO" id="GO:0003723">
    <property type="term" value="F:RNA binding"/>
    <property type="evidence" value="ECO:0007669"/>
    <property type="project" value="UniProtKB-KW"/>
</dbReference>
<dbReference type="AlphaFoldDB" id="A0A380H521"/>
<evidence type="ECO:0000256" key="1">
    <source>
        <dbReference type="PROSITE-ProRule" id="PRU00182"/>
    </source>
</evidence>
<protein>
    <submittedName>
        <fullName evidence="3">S4 RNA-binding protein</fullName>
    </submittedName>
</protein>
<dbReference type="InterPro" id="IPR002942">
    <property type="entry name" value="S4_RNA-bd"/>
</dbReference>
<feature type="domain" description="RNA-binding S4" evidence="2">
    <location>
        <begin position="185"/>
        <end position="242"/>
    </location>
</feature>
<dbReference type="Pfam" id="PF01479">
    <property type="entry name" value="S4"/>
    <property type="match status" value="1"/>
</dbReference>